<feature type="region of interest" description="Disordered" evidence="1">
    <location>
        <begin position="53"/>
        <end position="115"/>
    </location>
</feature>
<feature type="compositionally biased region" description="Pro residues" evidence="1">
    <location>
        <begin position="53"/>
        <end position="70"/>
    </location>
</feature>
<feature type="compositionally biased region" description="Pro residues" evidence="1">
    <location>
        <begin position="76"/>
        <end position="115"/>
    </location>
</feature>
<feature type="chain" id="PRO_5002157870" evidence="2">
    <location>
        <begin position="19"/>
        <end position="298"/>
    </location>
</feature>
<reference evidence="3 4" key="1">
    <citation type="submission" date="2014-04" db="EMBL/GenBank/DDBJ databases">
        <title>Evolutionary Origins and Diversification of the Mycorrhizal Mutualists.</title>
        <authorList>
            <consortium name="DOE Joint Genome Institute"/>
            <consortium name="Mycorrhizal Genomics Consortium"/>
            <person name="Kohler A."/>
            <person name="Kuo A."/>
            <person name="Nagy L.G."/>
            <person name="Floudas D."/>
            <person name="Copeland A."/>
            <person name="Barry K.W."/>
            <person name="Cichocki N."/>
            <person name="Veneault-Fourrey C."/>
            <person name="LaButti K."/>
            <person name="Lindquist E.A."/>
            <person name="Lipzen A."/>
            <person name="Lundell T."/>
            <person name="Morin E."/>
            <person name="Murat C."/>
            <person name="Riley R."/>
            <person name="Ohm R."/>
            <person name="Sun H."/>
            <person name="Tunlid A."/>
            <person name="Henrissat B."/>
            <person name="Grigoriev I.V."/>
            <person name="Hibbett D.S."/>
            <person name="Martin F."/>
        </authorList>
    </citation>
    <scope>NUCLEOTIDE SEQUENCE [LARGE SCALE GENOMIC DNA]</scope>
    <source>
        <strain evidence="3 4">Koide BX008</strain>
    </source>
</reference>
<name>A0A0C2W0W9_AMAMK</name>
<dbReference type="Proteomes" id="UP000054549">
    <property type="component" value="Unassembled WGS sequence"/>
</dbReference>
<sequence length="298" mass="31066">MLLLLTLVAFWLCGLEMAQIIIPGPPPSIINICKTQVSVTMARLHPTTRPIPVIFPLPSSPPPPGAPSQPPLSGAPTPPPPPPFPSSPPAPSQPPLPGVPAPSPPLPPDVPAPAPPLELTVTSTVIMHDYGQTQISGVMAKFIPTPGPIPVPLSHPPIVLPLSTGVPASPPPPPDAPPSPPPPPGVPTSAPAPALKRIVTVTVTLTVRAPDYGQTQVSGVTAKPIPIPSSHDDTSHQSIFLCRADQVFLHLPSSSAVLESSYITLKRTLPDNNPKRPPPINILRCRPPINTPYVLSIP</sequence>
<keyword evidence="4" id="KW-1185">Reference proteome</keyword>
<feature type="signal peptide" evidence="2">
    <location>
        <begin position="1"/>
        <end position="18"/>
    </location>
</feature>
<dbReference type="EMBL" id="KN818638">
    <property type="protein sequence ID" value="KIL54762.1"/>
    <property type="molecule type" value="Genomic_DNA"/>
</dbReference>
<dbReference type="AlphaFoldDB" id="A0A0C2W0W9"/>
<feature type="region of interest" description="Disordered" evidence="1">
    <location>
        <begin position="162"/>
        <end position="193"/>
    </location>
</feature>
<feature type="compositionally biased region" description="Pro residues" evidence="1">
    <location>
        <begin position="168"/>
        <end position="186"/>
    </location>
</feature>
<evidence type="ECO:0000313" key="3">
    <source>
        <dbReference type="EMBL" id="KIL54762.1"/>
    </source>
</evidence>
<dbReference type="InParanoid" id="A0A0C2W0W9"/>
<accession>A0A0C2W0W9</accession>
<organism evidence="3 4">
    <name type="scientific">Amanita muscaria (strain Koide BX008)</name>
    <dbReference type="NCBI Taxonomy" id="946122"/>
    <lineage>
        <taxon>Eukaryota</taxon>
        <taxon>Fungi</taxon>
        <taxon>Dikarya</taxon>
        <taxon>Basidiomycota</taxon>
        <taxon>Agaricomycotina</taxon>
        <taxon>Agaricomycetes</taxon>
        <taxon>Agaricomycetidae</taxon>
        <taxon>Agaricales</taxon>
        <taxon>Pluteineae</taxon>
        <taxon>Amanitaceae</taxon>
        <taxon>Amanita</taxon>
    </lineage>
</organism>
<evidence type="ECO:0000256" key="2">
    <source>
        <dbReference type="SAM" id="SignalP"/>
    </source>
</evidence>
<protein>
    <submittedName>
        <fullName evidence="3">Uncharacterized protein</fullName>
    </submittedName>
</protein>
<dbReference type="HOGENOM" id="CLU_933745_0_0_1"/>
<keyword evidence="2" id="KW-0732">Signal</keyword>
<dbReference type="PRINTS" id="PR01217">
    <property type="entry name" value="PRICHEXTENSN"/>
</dbReference>
<proteinExistence type="predicted"/>
<evidence type="ECO:0000313" key="4">
    <source>
        <dbReference type="Proteomes" id="UP000054549"/>
    </source>
</evidence>
<evidence type="ECO:0000256" key="1">
    <source>
        <dbReference type="SAM" id="MobiDB-lite"/>
    </source>
</evidence>
<gene>
    <name evidence="3" type="ORF">M378DRAFT_28674</name>
</gene>